<dbReference type="SUPFAM" id="SSF48008">
    <property type="entry name" value="GntR ligand-binding domain-like"/>
    <property type="match status" value="1"/>
</dbReference>
<dbReference type="CDD" id="cd07377">
    <property type="entry name" value="WHTH_GntR"/>
    <property type="match status" value="1"/>
</dbReference>
<dbReference type="InterPro" id="IPR036390">
    <property type="entry name" value="WH_DNA-bd_sf"/>
</dbReference>
<dbReference type="PANTHER" id="PTHR43537">
    <property type="entry name" value="TRANSCRIPTIONAL REGULATOR, GNTR FAMILY"/>
    <property type="match status" value="1"/>
</dbReference>
<organism evidence="5 6">
    <name type="scientific">Advenella kashmirensis</name>
    <dbReference type="NCBI Taxonomy" id="310575"/>
    <lineage>
        <taxon>Bacteria</taxon>
        <taxon>Pseudomonadati</taxon>
        <taxon>Pseudomonadota</taxon>
        <taxon>Betaproteobacteria</taxon>
        <taxon>Burkholderiales</taxon>
        <taxon>Alcaligenaceae</taxon>
    </lineage>
</organism>
<dbReference type="InterPro" id="IPR008920">
    <property type="entry name" value="TF_FadR/GntR_C"/>
</dbReference>
<evidence type="ECO:0000256" key="2">
    <source>
        <dbReference type="ARBA" id="ARBA00023125"/>
    </source>
</evidence>
<evidence type="ECO:0000259" key="4">
    <source>
        <dbReference type="PROSITE" id="PS50949"/>
    </source>
</evidence>
<dbReference type="PROSITE" id="PS50949">
    <property type="entry name" value="HTH_GNTR"/>
    <property type="match status" value="1"/>
</dbReference>
<dbReference type="SMART" id="SM00345">
    <property type="entry name" value="HTH_GNTR"/>
    <property type="match status" value="1"/>
</dbReference>
<reference evidence="5 6" key="1">
    <citation type="journal article" date="2018" name="Nat. Biotechnol.">
        <title>A standardized bacterial taxonomy based on genome phylogeny substantially revises the tree of life.</title>
        <authorList>
            <person name="Parks D.H."/>
            <person name="Chuvochina M."/>
            <person name="Waite D.W."/>
            <person name="Rinke C."/>
            <person name="Skarshewski A."/>
            <person name="Chaumeil P.A."/>
            <person name="Hugenholtz P."/>
        </authorList>
    </citation>
    <scope>NUCLEOTIDE SEQUENCE [LARGE SCALE GENOMIC DNA]</scope>
    <source>
        <strain evidence="5">UBA10707</strain>
    </source>
</reference>
<keyword evidence="2" id="KW-0238">DNA-binding</keyword>
<comment type="caution">
    <text evidence="5">The sequence shown here is derived from an EMBL/GenBank/DDBJ whole genome shotgun (WGS) entry which is preliminary data.</text>
</comment>
<dbReference type="PANTHER" id="PTHR43537:SF24">
    <property type="entry name" value="GLUCONATE OPERON TRANSCRIPTIONAL REPRESSOR"/>
    <property type="match status" value="1"/>
</dbReference>
<dbReference type="SUPFAM" id="SSF46785">
    <property type="entry name" value="Winged helix' DNA-binding domain"/>
    <property type="match status" value="1"/>
</dbReference>
<dbReference type="Proteomes" id="UP000264036">
    <property type="component" value="Unassembled WGS sequence"/>
</dbReference>
<dbReference type="GO" id="GO:0003700">
    <property type="term" value="F:DNA-binding transcription factor activity"/>
    <property type="evidence" value="ECO:0007669"/>
    <property type="project" value="InterPro"/>
</dbReference>
<sequence length="260" mass="29190">MFCRAPCLQTHASEQDFILKPTDQDALDNFESSVGFRLFAERKQLTLSLPEQIAAQLGDQIISGSMANSAHIPEQELAERYEVSRGPVREALRILEREGLVVVNPRRGASVSELNADELAEIFEVRSSLLSLAARKNAVTQNPELLKLLEHGIKKLASCIDTPADGSLYAETTYRLSLLTARYANNTRLSQIVTSLSLQTLRYSKLQFRSRERRVRSIEHWRRSLQACKAGDAELAAQICQQRIQESWDATLAALQAEKH</sequence>
<dbReference type="Gene3D" id="1.10.10.10">
    <property type="entry name" value="Winged helix-like DNA-binding domain superfamily/Winged helix DNA-binding domain"/>
    <property type="match status" value="1"/>
</dbReference>
<dbReference type="InterPro" id="IPR036388">
    <property type="entry name" value="WH-like_DNA-bd_sf"/>
</dbReference>
<proteinExistence type="predicted"/>
<protein>
    <submittedName>
        <fullName evidence="5">GntR family transcriptional regulator</fullName>
    </submittedName>
</protein>
<evidence type="ECO:0000256" key="1">
    <source>
        <dbReference type="ARBA" id="ARBA00023015"/>
    </source>
</evidence>
<dbReference type="SMART" id="SM00895">
    <property type="entry name" value="FCD"/>
    <property type="match status" value="1"/>
</dbReference>
<dbReference type="Pfam" id="PF07729">
    <property type="entry name" value="FCD"/>
    <property type="match status" value="1"/>
</dbReference>
<feature type="domain" description="HTH gntR-type" evidence="4">
    <location>
        <begin position="47"/>
        <end position="114"/>
    </location>
</feature>
<keyword evidence="1" id="KW-0805">Transcription regulation</keyword>
<dbReference type="Pfam" id="PF00392">
    <property type="entry name" value="GntR"/>
    <property type="match status" value="1"/>
</dbReference>
<dbReference type="GO" id="GO:0003677">
    <property type="term" value="F:DNA binding"/>
    <property type="evidence" value="ECO:0007669"/>
    <property type="project" value="UniProtKB-KW"/>
</dbReference>
<name>A0A356LF53_9BURK</name>
<dbReference type="AlphaFoldDB" id="A0A356LF53"/>
<evidence type="ECO:0000313" key="5">
    <source>
        <dbReference type="EMBL" id="HBP29125.1"/>
    </source>
</evidence>
<dbReference type="InterPro" id="IPR000524">
    <property type="entry name" value="Tscrpt_reg_HTH_GntR"/>
</dbReference>
<evidence type="ECO:0000313" key="6">
    <source>
        <dbReference type="Proteomes" id="UP000264036"/>
    </source>
</evidence>
<dbReference type="Gene3D" id="1.20.120.530">
    <property type="entry name" value="GntR ligand-binding domain-like"/>
    <property type="match status" value="1"/>
</dbReference>
<keyword evidence="3" id="KW-0804">Transcription</keyword>
<accession>A0A356LF53</accession>
<dbReference type="InterPro" id="IPR011711">
    <property type="entry name" value="GntR_C"/>
</dbReference>
<dbReference type="PRINTS" id="PR00035">
    <property type="entry name" value="HTHGNTR"/>
</dbReference>
<gene>
    <name evidence="5" type="ORF">DD666_06895</name>
</gene>
<evidence type="ECO:0000256" key="3">
    <source>
        <dbReference type="ARBA" id="ARBA00023163"/>
    </source>
</evidence>
<dbReference type="EMBL" id="DOEK01000016">
    <property type="protein sequence ID" value="HBP29125.1"/>
    <property type="molecule type" value="Genomic_DNA"/>
</dbReference>